<dbReference type="AlphaFoldDB" id="X1V9W6"/>
<evidence type="ECO:0000313" key="1">
    <source>
        <dbReference type="EMBL" id="GAJ09896.1"/>
    </source>
</evidence>
<name>X1V9W6_9ZZZZ</name>
<dbReference type="EMBL" id="BARW01032132">
    <property type="protein sequence ID" value="GAJ09896.1"/>
    <property type="molecule type" value="Genomic_DNA"/>
</dbReference>
<comment type="caution">
    <text evidence="1">The sequence shown here is derived from an EMBL/GenBank/DDBJ whole genome shotgun (WGS) entry which is preliminary data.</text>
</comment>
<gene>
    <name evidence="1" type="ORF">S12H4_50921</name>
</gene>
<protein>
    <submittedName>
        <fullName evidence="1">Uncharacterized protein</fullName>
    </submittedName>
</protein>
<accession>X1V9W6</accession>
<sequence>MVSEQQASKELMIRNWGFAYFEELDRIDAGLKELGISPDQASQLIQATNELKDVDFRAATFDLLELRKRTGKSSKEAEAYIKELGSQITSREKQSSDWTRRIEKAKGEFRASLGLAAAAISLSTCSGSRYPFRSFMGVIPGITLSSLFPLYF</sequence>
<proteinExistence type="predicted"/>
<reference evidence="1" key="1">
    <citation type="journal article" date="2014" name="Front. Microbiol.">
        <title>High frequency of phylogenetically diverse reductive dehalogenase-homologous genes in deep subseafloor sedimentary metagenomes.</title>
        <authorList>
            <person name="Kawai M."/>
            <person name="Futagami T."/>
            <person name="Toyoda A."/>
            <person name="Takaki Y."/>
            <person name="Nishi S."/>
            <person name="Hori S."/>
            <person name="Arai W."/>
            <person name="Tsubouchi T."/>
            <person name="Morono Y."/>
            <person name="Uchiyama I."/>
            <person name="Ito T."/>
            <person name="Fujiyama A."/>
            <person name="Inagaki F."/>
            <person name="Takami H."/>
        </authorList>
    </citation>
    <scope>NUCLEOTIDE SEQUENCE</scope>
    <source>
        <strain evidence="1">Expedition CK06-06</strain>
    </source>
</reference>
<organism evidence="1">
    <name type="scientific">marine sediment metagenome</name>
    <dbReference type="NCBI Taxonomy" id="412755"/>
    <lineage>
        <taxon>unclassified sequences</taxon>
        <taxon>metagenomes</taxon>
        <taxon>ecological metagenomes</taxon>
    </lineage>
</organism>